<organism evidence="1">
    <name type="scientific">marine sediment metagenome</name>
    <dbReference type="NCBI Taxonomy" id="412755"/>
    <lineage>
        <taxon>unclassified sequences</taxon>
        <taxon>metagenomes</taxon>
        <taxon>ecological metagenomes</taxon>
    </lineage>
</organism>
<protein>
    <recommendedName>
        <fullName evidence="2">Phosphoadenosine phosphosulphate reductase domain-containing protein</fullName>
    </recommendedName>
</protein>
<proteinExistence type="predicted"/>
<dbReference type="Gene3D" id="3.40.50.620">
    <property type="entry name" value="HUPs"/>
    <property type="match status" value="1"/>
</dbReference>
<gene>
    <name evidence="1" type="ORF">LCGC14_2076230</name>
</gene>
<dbReference type="EMBL" id="LAZR01024999">
    <property type="protein sequence ID" value="KKL73308.1"/>
    <property type="molecule type" value="Genomic_DNA"/>
</dbReference>
<reference evidence="1" key="1">
    <citation type="journal article" date="2015" name="Nature">
        <title>Complex archaea that bridge the gap between prokaryotes and eukaryotes.</title>
        <authorList>
            <person name="Spang A."/>
            <person name="Saw J.H."/>
            <person name="Jorgensen S.L."/>
            <person name="Zaremba-Niedzwiedzka K."/>
            <person name="Martijn J."/>
            <person name="Lind A.E."/>
            <person name="van Eijk R."/>
            <person name="Schleper C."/>
            <person name="Guy L."/>
            <person name="Ettema T.J."/>
        </authorList>
    </citation>
    <scope>NUCLEOTIDE SEQUENCE</scope>
</reference>
<comment type="caution">
    <text evidence="1">The sequence shown here is derived from an EMBL/GenBank/DDBJ whole genome shotgun (WGS) entry which is preliminary data.</text>
</comment>
<accession>A0A0F9EGW1</accession>
<evidence type="ECO:0000313" key="1">
    <source>
        <dbReference type="EMBL" id="KKL73308.1"/>
    </source>
</evidence>
<evidence type="ECO:0008006" key="2">
    <source>
        <dbReference type="Google" id="ProtNLM"/>
    </source>
</evidence>
<sequence length="71" mass="7847">MKHIVALSGGKDSTAMALRLQEVEPDTDFIYVCTPTGDELPEMVEHFGRLREVLAKPIVPLNIPMLRDGLA</sequence>
<dbReference type="AlphaFoldDB" id="A0A0F9EGW1"/>
<dbReference type="SUPFAM" id="SSF52402">
    <property type="entry name" value="Adenine nucleotide alpha hydrolases-like"/>
    <property type="match status" value="1"/>
</dbReference>
<dbReference type="CDD" id="cd01986">
    <property type="entry name" value="AANH-like"/>
    <property type="match status" value="1"/>
</dbReference>
<dbReference type="InterPro" id="IPR014729">
    <property type="entry name" value="Rossmann-like_a/b/a_fold"/>
</dbReference>
<name>A0A0F9EGW1_9ZZZZ</name>